<dbReference type="Proteomes" id="UP001315278">
    <property type="component" value="Unassembled WGS sequence"/>
</dbReference>
<evidence type="ECO:0000313" key="3">
    <source>
        <dbReference type="Proteomes" id="UP001315278"/>
    </source>
</evidence>
<reference evidence="3" key="1">
    <citation type="journal article" date="2021" name="ISME J.">
        <title>Evolutionary origin and ecological implication of a unique nif island in free-living Bradyrhizobium lineages.</title>
        <authorList>
            <person name="Tao J."/>
        </authorList>
    </citation>
    <scope>NUCLEOTIDE SEQUENCE [LARGE SCALE GENOMIC DNA]</scope>
    <source>
        <strain evidence="3">SZCCT0434</strain>
    </source>
</reference>
<dbReference type="InterPro" id="IPR028913">
    <property type="entry name" value="Tox-MPTase3_dom"/>
</dbReference>
<feature type="domain" description="Tox-MPTase3" evidence="1">
    <location>
        <begin position="73"/>
        <end position="176"/>
    </location>
</feature>
<protein>
    <recommendedName>
        <fullName evidence="1">Tox-MPTase3 domain-containing protein</fullName>
    </recommendedName>
</protein>
<name>A0ABS5FYJ8_9BRAD</name>
<keyword evidence="3" id="KW-1185">Reference proteome</keyword>
<proteinExistence type="predicted"/>
<gene>
    <name evidence="2" type="ORF">JQ615_41835</name>
</gene>
<sequence>MDMSGDDIRKYSDLWNWLRWEFPALPRRKPKVWEAFTRYARPSIYLGPLFPPSDVDGYPSFASILYPFLLPGWPPTIEVNSTDMMKCEEDGKEQLQKDGSYVQNHVVRWYGFTVPRYGANKILIASDIAQSTFGPESQVLEATILHELVHWTRLKALVADYDDEGPPRAFENDAYGKFVVRTWNTCYSPAYFKVP</sequence>
<dbReference type="EMBL" id="JAFCJH010000123">
    <property type="protein sequence ID" value="MBR0801872.1"/>
    <property type="molecule type" value="Genomic_DNA"/>
</dbReference>
<accession>A0ABS5FYJ8</accession>
<evidence type="ECO:0000313" key="2">
    <source>
        <dbReference type="EMBL" id="MBR0801872.1"/>
    </source>
</evidence>
<evidence type="ECO:0000259" key="1">
    <source>
        <dbReference type="Pfam" id="PF15639"/>
    </source>
</evidence>
<dbReference type="RefSeq" id="WP_212495752.1">
    <property type="nucleotide sequence ID" value="NZ_JAFCJH010000123.1"/>
</dbReference>
<dbReference type="Pfam" id="PF15639">
    <property type="entry name" value="Tox-MPTase3"/>
    <property type="match status" value="1"/>
</dbReference>
<organism evidence="2 3">
    <name type="scientific">Bradyrhizobium jicamae</name>
    <dbReference type="NCBI Taxonomy" id="280332"/>
    <lineage>
        <taxon>Bacteria</taxon>
        <taxon>Pseudomonadati</taxon>
        <taxon>Pseudomonadota</taxon>
        <taxon>Alphaproteobacteria</taxon>
        <taxon>Hyphomicrobiales</taxon>
        <taxon>Nitrobacteraceae</taxon>
        <taxon>Bradyrhizobium</taxon>
    </lineage>
</organism>
<comment type="caution">
    <text evidence="2">The sequence shown here is derived from an EMBL/GenBank/DDBJ whole genome shotgun (WGS) entry which is preliminary data.</text>
</comment>